<dbReference type="InterPro" id="IPR040920">
    <property type="entry name" value="Arabino_trans_N"/>
</dbReference>
<evidence type="ECO:0000256" key="3">
    <source>
        <dbReference type="ARBA" id="ARBA00008195"/>
    </source>
</evidence>
<comment type="similarity">
    <text evidence="3">Belongs to the emb family.</text>
</comment>
<feature type="transmembrane region" description="Helical" evidence="11">
    <location>
        <begin position="416"/>
        <end position="435"/>
    </location>
</feature>
<feature type="domain" description="Arabinosyltransferase C-terminal" evidence="13">
    <location>
        <begin position="888"/>
        <end position="1281"/>
    </location>
</feature>
<dbReference type="Pfam" id="PF17689">
    <property type="entry name" value="Arabino_trans_N"/>
    <property type="match status" value="1"/>
</dbReference>
<evidence type="ECO:0000259" key="13">
    <source>
        <dbReference type="Pfam" id="PF14896"/>
    </source>
</evidence>
<reference evidence="15 16" key="1">
    <citation type="journal article" date="2019" name="Sci. Rep.">
        <title>Extended insight into the Mycobacterium chelonae-abscessus complex through whole genome sequencing of Mycobacterium salmoniphilum outbreak and Mycobacterium salmoniphilum-like strains.</title>
        <authorList>
            <person name="Behra P.R.K."/>
            <person name="Das S."/>
            <person name="Pettersson B.M.F."/>
            <person name="Shirreff L."/>
            <person name="DuCote T."/>
            <person name="Jacobsson K.G."/>
            <person name="Ennis D.G."/>
            <person name="Kirsebom L.A."/>
        </authorList>
    </citation>
    <scope>NUCLEOTIDE SEQUENCE [LARGE SCALE GENOMIC DNA]</scope>
    <source>
        <strain evidence="15 16">CCUG 60884</strain>
    </source>
</reference>
<feature type="transmembrane region" description="Helical" evidence="11">
    <location>
        <begin position="35"/>
        <end position="54"/>
    </location>
</feature>
<dbReference type="InterPro" id="IPR032731">
    <property type="entry name" value="Arabino_trans_C"/>
</dbReference>
<name>A0A4R8SWV6_9MYCO</name>
<feature type="domain" description="Arabinofuranosyltransferase central" evidence="12">
    <location>
        <begin position="328"/>
        <end position="492"/>
    </location>
</feature>
<feature type="domain" description="Arabinofuranosyltransferase central" evidence="12">
    <location>
        <begin position="494"/>
        <end position="681"/>
    </location>
</feature>
<dbReference type="Proteomes" id="UP000294604">
    <property type="component" value="Unassembled WGS sequence"/>
</dbReference>
<keyword evidence="9 11" id="KW-0472">Membrane</keyword>
<keyword evidence="10" id="KW-0961">Cell wall biogenesis/degradation</keyword>
<feature type="transmembrane region" description="Helical" evidence="11">
    <location>
        <begin position="622"/>
        <end position="640"/>
    </location>
</feature>
<dbReference type="Gene3D" id="2.60.120.940">
    <property type="entry name" value="EmbC, C-terminal domain, subdomain 2"/>
    <property type="match status" value="1"/>
</dbReference>
<feature type="transmembrane region" description="Helical" evidence="11">
    <location>
        <begin position="553"/>
        <end position="574"/>
    </location>
</feature>
<feature type="transmembrane region" description="Helical" evidence="11">
    <location>
        <begin position="652"/>
        <end position="673"/>
    </location>
</feature>
<keyword evidence="4" id="KW-1003">Cell membrane</keyword>
<dbReference type="InterPro" id="IPR007680">
    <property type="entry name" value="Arabino_trans_central"/>
</dbReference>
<evidence type="ECO:0000256" key="1">
    <source>
        <dbReference type="ARBA" id="ARBA00003001"/>
    </source>
</evidence>
<feature type="transmembrane region" description="Helical" evidence="11">
    <location>
        <begin position="831"/>
        <end position="849"/>
    </location>
</feature>
<keyword evidence="5 15" id="KW-0328">Glycosyltransferase</keyword>
<feature type="transmembrane region" description="Helical" evidence="11">
    <location>
        <begin position="693"/>
        <end position="711"/>
    </location>
</feature>
<comment type="caution">
    <text evidence="15">The sequence shown here is derived from an EMBL/GenBank/DDBJ whole genome shotgun (WGS) entry which is preliminary data.</text>
</comment>
<feature type="transmembrane region" description="Helical" evidence="11">
    <location>
        <begin position="470"/>
        <end position="499"/>
    </location>
</feature>
<feature type="transmembrane region" description="Helical" evidence="11">
    <location>
        <begin position="385"/>
        <end position="404"/>
    </location>
</feature>
<gene>
    <name evidence="15" type="primary">embA_1</name>
    <name evidence="15" type="ORF">CCUG60884_01861</name>
</gene>
<evidence type="ECO:0000259" key="12">
    <source>
        <dbReference type="Pfam" id="PF04602"/>
    </source>
</evidence>
<dbReference type="Gene3D" id="2.60.120.610">
    <property type="entry name" value="arabinofuranosyltransferase like domain"/>
    <property type="match status" value="1"/>
</dbReference>
<evidence type="ECO:0000256" key="2">
    <source>
        <dbReference type="ARBA" id="ARBA00004651"/>
    </source>
</evidence>
<evidence type="ECO:0000256" key="6">
    <source>
        <dbReference type="ARBA" id="ARBA00022679"/>
    </source>
</evidence>
<feature type="domain" description="Arabinosyltransferas concanavalin like" evidence="14">
    <location>
        <begin position="57"/>
        <end position="214"/>
    </location>
</feature>
<feature type="domain" description="Arabinofuranosyltransferase central" evidence="12">
    <location>
        <begin position="218"/>
        <end position="327"/>
    </location>
</feature>
<feature type="transmembrane region" description="Helical" evidence="11">
    <location>
        <begin position="747"/>
        <end position="771"/>
    </location>
</feature>
<accession>A0A4R8SWV6</accession>
<evidence type="ECO:0000259" key="14">
    <source>
        <dbReference type="Pfam" id="PF17689"/>
    </source>
</evidence>
<dbReference type="GO" id="GO:0071766">
    <property type="term" value="P:Actinobacterium-type cell wall biogenesis"/>
    <property type="evidence" value="ECO:0007669"/>
    <property type="project" value="InterPro"/>
</dbReference>
<feature type="transmembrane region" description="Helical" evidence="11">
    <location>
        <begin position="269"/>
        <end position="291"/>
    </location>
</feature>
<evidence type="ECO:0000313" key="15">
    <source>
        <dbReference type="EMBL" id="TEA06723.1"/>
    </source>
</evidence>
<feature type="transmembrane region" description="Helical" evidence="11">
    <location>
        <begin position="224"/>
        <end position="248"/>
    </location>
</feature>
<comment type="subcellular location">
    <subcellularLocation>
        <location evidence="2">Cell membrane</location>
        <topology evidence="2">Multi-pass membrane protein</topology>
    </subcellularLocation>
</comment>
<feature type="transmembrane region" description="Helical" evidence="11">
    <location>
        <begin position="792"/>
        <end position="811"/>
    </location>
</feature>
<keyword evidence="7 11" id="KW-0812">Transmembrane</keyword>
<evidence type="ECO:0000256" key="5">
    <source>
        <dbReference type="ARBA" id="ARBA00022676"/>
    </source>
</evidence>
<keyword evidence="8 11" id="KW-1133">Transmembrane helix</keyword>
<keyword evidence="6 15" id="KW-0808">Transferase</keyword>
<proteinExistence type="inferred from homology"/>
<dbReference type="GO" id="GO:0052636">
    <property type="term" value="F:arabinosyltransferase activity"/>
    <property type="evidence" value="ECO:0007669"/>
    <property type="project" value="InterPro"/>
</dbReference>
<evidence type="ECO:0000256" key="4">
    <source>
        <dbReference type="ARBA" id="ARBA00022475"/>
    </source>
</evidence>
<dbReference type="Pfam" id="PF04602">
    <property type="entry name" value="Arabinose_trans"/>
    <property type="match status" value="4"/>
</dbReference>
<evidence type="ECO:0000313" key="16">
    <source>
        <dbReference type="Proteomes" id="UP000294604"/>
    </source>
</evidence>
<evidence type="ECO:0000256" key="10">
    <source>
        <dbReference type="ARBA" id="ARBA00023316"/>
    </source>
</evidence>
<dbReference type="EMBL" id="PECL01000007">
    <property type="protein sequence ID" value="TEA06723.1"/>
    <property type="molecule type" value="Genomic_DNA"/>
</dbReference>
<evidence type="ECO:0000256" key="7">
    <source>
        <dbReference type="ARBA" id="ARBA00022692"/>
    </source>
</evidence>
<feature type="transmembrane region" description="Helical" evidence="11">
    <location>
        <begin position="511"/>
        <end position="532"/>
    </location>
</feature>
<comment type="function">
    <text evidence="1">Arabinosyl transferase responsible for the polymerization of arabinose into the arabinan of arabinogalactan.</text>
</comment>
<dbReference type="EC" id="2.4.2.-" evidence="15"/>
<dbReference type="Pfam" id="PF14896">
    <property type="entry name" value="Arabino_trans_C"/>
    <property type="match status" value="1"/>
</dbReference>
<sequence>MFASHPTSALSRSIAAVSSSTPAPLKSTTARRAGLIALVMAGFGLLLCGLVPLLPVQQSTAVVNWPQGATADGNIAGITAPLVAGAPLSFEAHIPCRAIATLPKLGGVILSTIPEGGFNASKHALFVRTTSDLVIVAFRDRVAATAPRAAVESGACSSLDIWANAGGSSATFVGIPGATGTLPVEYKPQVAGLFTDLKVAETPGLSAQVVIDTRFICEPTSLKLAALVLGLSSVALAIGALAVLGRNGRPMKWHLRKDLRKRFGLPDRAALLTNGVADVGVVGTLLLWHVIGAITSDDGNVLVEARVAHQAGYVTEYYRYFGATASPLWHVIGAITSDDGNVLVEARVAHQAGYVTEYYRYFGATASPFDWYATLLSWITQVSTVGVWMRVPATLAGIGTWYILRKKMLPRLGEQLAASRTAVWTAALVFLAAWLPFNNGLRPEPIIVFGTVVTWILVERSIATRRLSPAALAIVAALLTATVAPQGLIALGPVTWILVERSIATRRLSPAALAIVAALLTATVAPQGLIALGPLLAGGRAVQQVISLRRNHYGVLAPVLTLAASAASVFAFTFRDQTLATVAESARIKYVVGPTIAWYQEFLRYYFLTVESNVDGSLTRRIAVFTLLLCLFGTLAVLLRRGVLPGLASGPVWRLLGSTAIGLLLLTFTPTKWAIQFGVFARGVLPGLASGPVWRLLGSTAIGLLLLTFTPTKWAIQFGVFAGLAGALGAVAAFTFARVGLHSRRNLALYVTALLFILAWATSGINGWFYVGNYGVPWFDKQPVIAGQPVTTMFLALSIITATSGINGWFYVGNYGVPWFDKQPVIAGQPVTTMFLALSIITALLAGWLHFRLDYAGHTEVKNTRRNRLLASTPLLIVAAIMVILEVSSMAKAVAVRGDAYTIGGSNIEVLTGGTICAMADAVLVEPDTNEGLLQPVSGQRAGRFGPLGGSEPIGFTPNGVQTDMTSLPVVGKPGLVNSDASPNLPITEVSNAAGSTGGVGPVGINGSNALLPFGLDPARTPVMGSYGENSIAAHLKSSWYELPPPSPDRPLVVISAAGAIWSFQQDGTFSPEINYGQSLKLEWGVRDPQSSGGFKALRQDYPIDIGPQTVWRNLRFPTKTAPAGANVVRIVADDPNLSNDQWLAFTPPRVPTLKTAQDLLGSDTPVLLDMAVAQNFPCQRPFSERLGVAELPKFRVMPEHKQVATSSNRWETTDGGGPFMFTTALLRTSSVPAYLRNDWYRDWGSIEKYEPVIAANLAPNAQLTEGTVVVNGWTRNGPIRALP</sequence>
<evidence type="ECO:0000256" key="9">
    <source>
        <dbReference type="ARBA" id="ARBA00023136"/>
    </source>
</evidence>
<feature type="transmembrane region" description="Helical" evidence="11">
    <location>
        <begin position="869"/>
        <end position="887"/>
    </location>
</feature>
<feature type="domain" description="Arabinofuranosyltransferase central" evidence="12">
    <location>
        <begin position="684"/>
        <end position="803"/>
    </location>
</feature>
<dbReference type="InterPro" id="IPR042486">
    <property type="entry name" value="Arabino_trans_C_2"/>
</dbReference>
<feature type="transmembrane region" description="Helical" evidence="11">
    <location>
        <begin position="441"/>
        <end position="458"/>
    </location>
</feature>
<evidence type="ECO:0000256" key="8">
    <source>
        <dbReference type="ARBA" id="ARBA00022989"/>
    </source>
</evidence>
<dbReference type="GO" id="GO:0005886">
    <property type="term" value="C:plasma membrane"/>
    <property type="evidence" value="ECO:0007669"/>
    <property type="project" value="UniProtKB-SubCell"/>
</dbReference>
<feature type="transmembrane region" description="Helical" evidence="11">
    <location>
        <begin position="718"/>
        <end position="741"/>
    </location>
</feature>
<evidence type="ECO:0000256" key="11">
    <source>
        <dbReference type="SAM" id="Phobius"/>
    </source>
</evidence>
<organism evidence="15 16">
    <name type="scientific">Mycobacteroides salmoniphilum</name>
    <dbReference type="NCBI Taxonomy" id="404941"/>
    <lineage>
        <taxon>Bacteria</taxon>
        <taxon>Bacillati</taxon>
        <taxon>Actinomycetota</taxon>
        <taxon>Actinomycetes</taxon>
        <taxon>Mycobacteriales</taxon>
        <taxon>Mycobacteriaceae</taxon>
        <taxon>Mycobacteroides</taxon>
    </lineage>
</organism>
<dbReference type="InterPro" id="IPR027451">
    <property type="entry name" value="EmbABC_dom1"/>
</dbReference>
<dbReference type="GO" id="GO:0071555">
    <property type="term" value="P:cell wall organization"/>
    <property type="evidence" value="ECO:0007669"/>
    <property type="project" value="UniProtKB-KW"/>
</dbReference>
<protein>
    <submittedName>
        <fullName evidence="15">Putative arabinosyltransferase A</fullName>
        <ecNumber evidence="15">2.4.2.-</ecNumber>
    </submittedName>
</protein>